<keyword evidence="2" id="KW-1185">Reference proteome</keyword>
<protein>
    <submittedName>
        <fullName evidence="1">Predicted protein</fullName>
    </submittedName>
</protein>
<dbReference type="EMBL" id="FP929139">
    <property type="protein sequence ID" value="CBY01443.1"/>
    <property type="molecule type" value="Genomic_DNA"/>
</dbReference>
<name>E5AE04_LEPMJ</name>
<dbReference type="GeneID" id="13290610"/>
<dbReference type="InParanoid" id="E5AE04"/>
<dbReference type="HOGENOM" id="CLU_2758260_0_0_1"/>
<sequence length="70" mass="8206">MSHAESGLVEDQSIPRVSQIYRDCTRRHDRQGKTPTAFGFEVPTDWQRTSKRCHEDGYLPHHLTIWEVLV</sequence>
<evidence type="ECO:0000313" key="2">
    <source>
        <dbReference type="Proteomes" id="UP000002668"/>
    </source>
</evidence>
<accession>E5AE04</accession>
<gene>
    <name evidence="1" type="ORF">LEMA_uP002300.1</name>
</gene>
<proteinExistence type="predicted"/>
<dbReference type="AlphaFoldDB" id="E5AE04"/>
<reference evidence="2" key="1">
    <citation type="journal article" date="2011" name="Nat. Commun.">
        <title>Effector diversification within compartments of the Leptosphaeria maculans genome affected by Repeat-Induced Point mutations.</title>
        <authorList>
            <person name="Rouxel T."/>
            <person name="Grandaubert J."/>
            <person name="Hane J.K."/>
            <person name="Hoede C."/>
            <person name="van de Wouw A.P."/>
            <person name="Couloux A."/>
            <person name="Dominguez V."/>
            <person name="Anthouard V."/>
            <person name="Bally P."/>
            <person name="Bourras S."/>
            <person name="Cozijnsen A.J."/>
            <person name="Ciuffetti L.M."/>
            <person name="Degrave A."/>
            <person name="Dilmaghani A."/>
            <person name="Duret L."/>
            <person name="Fudal I."/>
            <person name="Goodwin S.B."/>
            <person name="Gout L."/>
            <person name="Glaser N."/>
            <person name="Linglin J."/>
            <person name="Kema G.H.J."/>
            <person name="Lapalu N."/>
            <person name="Lawrence C.B."/>
            <person name="May K."/>
            <person name="Meyer M."/>
            <person name="Ollivier B."/>
            <person name="Poulain J."/>
            <person name="Schoch C.L."/>
            <person name="Simon A."/>
            <person name="Spatafora J.W."/>
            <person name="Stachowiak A."/>
            <person name="Turgeon B.G."/>
            <person name="Tyler B.M."/>
            <person name="Vincent D."/>
            <person name="Weissenbach J."/>
            <person name="Amselem J."/>
            <person name="Quesneville H."/>
            <person name="Oliver R.P."/>
            <person name="Wincker P."/>
            <person name="Balesdent M.-H."/>
            <person name="Howlett B.J."/>
        </authorList>
    </citation>
    <scope>NUCLEOTIDE SEQUENCE [LARGE SCALE GENOMIC DNA]</scope>
    <source>
        <strain evidence="2">JN3 / isolate v23.1.3 / race Av1-4-5-6-7-8</strain>
    </source>
</reference>
<organism evidence="1 2">
    <name type="scientific">Leptosphaeria maculans (strain JN3 / isolate v23.1.3 / race Av1-4-5-6-7-8)</name>
    <name type="common">Blackleg fungus</name>
    <name type="synonym">Phoma lingam</name>
    <dbReference type="NCBI Taxonomy" id="985895"/>
    <lineage>
        <taxon>Eukaryota</taxon>
        <taxon>Fungi</taxon>
        <taxon>Dikarya</taxon>
        <taxon>Ascomycota</taxon>
        <taxon>Pezizomycotina</taxon>
        <taxon>Dothideomycetes</taxon>
        <taxon>Pleosporomycetidae</taxon>
        <taxon>Pleosporales</taxon>
        <taxon>Pleosporineae</taxon>
        <taxon>Leptosphaeriaceae</taxon>
        <taxon>Plenodomus</taxon>
        <taxon>Plenodomus lingam/Leptosphaeria maculans species complex</taxon>
    </lineage>
</organism>
<evidence type="ECO:0000313" key="1">
    <source>
        <dbReference type="EMBL" id="CBY01443.1"/>
    </source>
</evidence>
<dbReference type="VEuPathDB" id="FungiDB:LEMA_uP002300.1"/>
<dbReference type="Proteomes" id="UP000002668">
    <property type="component" value="Genome"/>
</dbReference>